<comment type="caution">
    <text evidence="10">The sequence shown here is derived from an EMBL/GenBank/DDBJ whole genome shotgun (WGS) entry which is preliminary data.</text>
</comment>
<comment type="subcellular location">
    <subcellularLocation>
        <location evidence="1">Membrane</location>
        <topology evidence="1">Multi-pass membrane protein</topology>
    </subcellularLocation>
</comment>
<feature type="transmembrane region" description="Helical" evidence="8">
    <location>
        <begin position="188"/>
        <end position="206"/>
    </location>
</feature>
<keyword evidence="6" id="KW-0406">Ion transport</keyword>
<feature type="transmembrane region" description="Helical" evidence="8">
    <location>
        <begin position="29"/>
        <end position="52"/>
    </location>
</feature>
<dbReference type="InterPro" id="IPR013121">
    <property type="entry name" value="Fe_red_NAD-bd_6"/>
</dbReference>
<evidence type="ECO:0000313" key="10">
    <source>
        <dbReference type="EMBL" id="OLY83439.1"/>
    </source>
</evidence>
<keyword evidence="11" id="KW-1185">Reference proteome</keyword>
<keyword evidence="3" id="KW-0249">Electron transport</keyword>
<dbReference type="PROSITE" id="PS51384">
    <property type="entry name" value="FAD_FR"/>
    <property type="match status" value="1"/>
</dbReference>
<dbReference type="GO" id="GO:0006811">
    <property type="term" value="P:monoatomic ion transport"/>
    <property type="evidence" value="ECO:0007669"/>
    <property type="project" value="UniProtKB-KW"/>
</dbReference>
<name>A0A1R0H2Q6_9FUNG</name>
<dbReference type="InterPro" id="IPR013112">
    <property type="entry name" value="FAD-bd_8"/>
</dbReference>
<evidence type="ECO:0000313" key="11">
    <source>
        <dbReference type="Proteomes" id="UP000187455"/>
    </source>
</evidence>
<dbReference type="GO" id="GO:0042554">
    <property type="term" value="P:superoxide anion generation"/>
    <property type="evidence" value="ECO:0007669"/>
    <property type="project" value="TreeGrafter"/>
</dbReference>
<dbReference type="InterPro" id="IPR000778">
    <property type="entry name" value="Cyt_b245_heavy_chain"/>
</dbReference>
<feature type="domain" description="FAD-binding FR-type" evidence="9">
    <location>
        <begin position="248"/>
        <end position="395"/>
    </location>
</feature>
<organism evidence="10 11">
    <name type="scientific">Smittium mucronatum</name>
    <dbReference type="NCBI Taxonomy" id="133383"/>
    <lineage>
        <taxon>Eukaryota</taxon>
        <taxon>Fungi</taxon>
        <taxon>Fungi incertae sedis</taxon>
        <taxon>Zoopagomycota</taxon>
        <taxon>Kickxellomycotina</taxon>
        <taxon>Harpellomycetes</taxon>
        <taxon>Harpellales</taxon>
        <taxon>Legeriomycetaceae</taxon>
        <taxon>Smittium</taxon>
    </lineage>
</organism>
<dbReference type="PANTHER" id="PTHR11972">
    <property type="entry name" value="NADPH OXIDASE"/>
    <property type="match status" value="1"/>
</dbReference>
<keyword evidence="7 8" id="KW-0472">Membrane</keyword>
<dbReference type="OrthoDB" id="167398at2759"/>
<gene>
    <name evidence="10" type="ORF">AYI68_g2415</name>
</gene>
<dbReference type="GO" id="GO:0043020">
    <property type="term" value="C:NADPH oxidase complex"/>
    <property type="evidence" value="ECO:0007669"/>
    <property type="project" value="TreeGrafter"/>
</dbReference>
<keyword evidence="4 8" id="KW-1133">Transmembrane helix</keyword>
<dbReference type="SFLD" id="SFLDS00052">
    <property type="entry name" value="Ferric_Reductase_Domain"/>
    <property type="match status" value="1"/>
</dbReference>
<dbReference type="Gene3D" id="2.40.30.10">
    <property type="entry name" value="Translation factors"/>
    <property type="match status" value="1"/>
</dbReference>
<keyword evidence="6" id="KW-0813">Transport</keyword>
<dbReference type="InterPro" id="IPR013130">
    <property type="entry name" value="Fe3_Rdtase_TM_dom"/>
</dbReference>
<evidence type="ECO:0000256" key="6">
    <source>
        <dbReference type="ARBA" id="ARBA00023065"/>
    </source>
</evidence>
<dbReference type="SUPFAM" id="SSF63380">
    <property type="entry name" value="Riboflavin synthase domain-like"/>
    <property type="match status" value="1"/>
</dbReference>
<dbReference type="PANTHER" id="PTHR11972:SF153">
    <property type="entry name" value="SUPEROXIDE-GENERATING NADPH OXIDASE HEAVY CHAIN SUBUNIT A"/>
    <property type="match status" value="1"/>
</dbReference>
<accession>A0A1R0H2Q6</accession>
<dbReference type="InterPro" id="IPR017938">
    <property type="entry name" value="Riboflavin_synthase-like_b-brl"/>
</dbReference>
<dbReference type="PRINTS" id="PR00466">
    <property type="entry name" value="GP91PHOX"/>
</dbReference>
<proteinExistence type="predicted"/>
<dbReference type="SFLD" id="SFLDG01169">
    <property type="entry name" value="NADPH_oxidase_subgroup_(NOX)"/>
    <property type="match status" value="1"/>
</dbReference>
<evidence type="ECO:0000256" key="1">
    <source>
        <dbReference type="ARBA" id="ARBA00004141"/>
    </source>
</evidence>
<evidence type="ECO:0000256" key="8">
    <source>
        <dbReference type="SAM" id="Phobius"/>
    </source>
</evidence>
<feature type="transmembrane region" description="Helical" evidence="8">
    <location>
        <begin position="106"/>
        <end position="125"/>
    </location>
</feature>
<dbReference type="Pfam" id="PF08022">
    <property type="entry name" value="FAD_binding_8"/>
    <property type="match status" value="1"/>
</dbReference>
<dbReference type="Pfam" id="PF01794">
    <property type="entry name" value="Ferric_reduct"/>
    <property type="match status" value="1"/>
</dbReference>
<evidence type="ECO:0000259" key="9">
    <source>
        <dbReference type="PROSITE" id="PS51384"/>
    </source>
</evidence>
<dbReference type="Proteomes" id="UP000187455">
    <property type="component" value="Unassembled WGS sequence"/>
</dbReference>
<feature type="transmembrane region" description="Helical" evidence="8">
    <location>
        <begin position="64"/>
        <end position="86"/>
    </location>
</feature>
<evidence type="ECO:0000256" key="2">
    <source>
        <dbReference type="ARBA" id="ARBA00022692"/>
    </source>
</evidence>
<evidence type="ECO:0000256" key="5">
    <source>
        <dbReference type="ARBA" id="ARBA00023002"/>
    </source>
</evidence>
<dbReference type="STRING" id="133383.A0A1R0H2Q6"/>
<evidence type="ECO:0000256" key="3">
    <source>
        <dbReference type="ARBA" id="ARBA00022982"/>
    </source>
</evidence>
<reference evidence="10 11" key="1">
    <citation type="journal article" date="2016" name="Mol. Biol. Evol.">
        <title>Genome-Wide Survey of Gut Fungi (Harpellales) Reveals the First Horizontally Transferred Ubiquitin Gene from a Mosquito Host.</title>
        <authorList>
            <person name="Wang Y."/>
            <person name="White M.M."/>
            <person name="Kvist S."/>
            <person name="Moncalvo J.M."/>
        </authorList>
    </citation>
    <scope>NUCLEOTIDE SEQUENCE [LARGE SCALE GENOMIC DNA]</scope>
    <source>
        <strain evidence="10 11">ALG-7-W6</strain>
    </source>
</reference>
<dbReference type="Gene3D" id="3.40.50.80">
    <property type="entry name" value="Nucleotide-binding domain of ferredoxin-NADP reductase (FNR) module"/>
    <property type="match status" value="1"/>
</dbReference>
<dbReference type="Pfam" id="PF08030">
    <property type="entry name" value="NAD_binding_6"/>
    <property type="match status" value="1"/>
</dbReference>
<protein>
    <submittedName>
        <fullName evidence="10">Superoxide-generating NADPH oxidase heavy chain subunit A</fullName>
    </submittedName>
</protein>
<feature type="transmembrane region" description="Helical" evidence="8">
    <location>
        <begin position="161"/>
        <end position="181"/>
    </location>
</feature>
<dbReference type="InterPro" id="IPR050369">
    <property type="entry name" value="RBOH/FRE"/>
</dbReference>
<dbReference type="AlphaFoldDB" id="A0A1R0H2Q6"/>
<dbReference type="GO" id="GO:0016175">
    <property type="term" value="F:superoxide-generating NAD(P)H oxidase activity"/>
    <property type="evidence" value="ECO:0007669"/>
    <property type="project" value="TreeGrafter"/>
</dbReference>
<dbReference type="SFLD" id="SFLDG01168">
    <property type="entry name" value="Ferric_reductase_subgroup_(FRE"/>
    <property type="match status" value="1"/>
</dbReference>
<dbReference type="InterPro" id="IPR039261">
    <property type="entry name" value="FNR_nucleotide-bd"/>
</dbReference>
<dbReference type="EMBL" id="LSSL01000904">
    <property type="protein sequence ID" value="OLY83439.1"/>
    <property type="molecule type" value="Genomic_DNA"/>
</dbReference>
<keyword evidence="2 8" id="KW-0812">Transmembrane</keyword>
<dbReference type="GO" id="GO:0006952">
    <property type="term" value="P:defense response"/>
    <property type="evidence" value="ECO:0007669"/>
    <property type="project" value="TreeGrafter"/>
</dbReference>
<evidence type="ECO:0000256" key="4">
    <source>
        <dbReference type="ARBA" id="ARBA00022989"/>
    </source>
</evidence>
<dbReference type="SUPFAM" id="SSF52343">
    <property type="entry name" value="Ferredoxin reductase-like, C-terminal NADP-linked domain"/>
    <property type="match status" value="1"/>
</dbReference>
<dbReference type="CDD" id="cd06186">
    <property type="entry name" value="NOX_Duox_like_FAD_NADP"/>
    <property type="match status" value="1"/>
</dbReference>
<dbReference type="InterPro" id="IPR017927">
    <property type="entry name" value="FAD-bd_FR_type"/>
</dbReference>
<keyword evidence="5" id="KW-0560">Oxidoreductase</keyword>
<sequence length="619" mass="70051">MHTIHAPDILHYKGGIGAIKGWIFNKGKVYSFVVLWTIIQIIAFAVGFKLYVSSDKYKESRQSLGASFIIARTSAFMIHVNTSMILFPVCRNIITSIRGTFLNNVIPFDLSIGFHKIIGWTIVFFSLLHTAAHYRNYYLLYILTGKAKSLPYMLVASGPSWSGHIMLVCLAFIAIPALSRYRRKNFNFFWYAHHLFSIFFFMFSIHGAFCMLKPVNPPYCVNGSTFYRYYVAGGVIYLFERILREIRGSRSSSGVISKVILHPSHVVEIRFSKSHADSCKAGQYVFINCPAVAINEWHPFTLTSAPEEDFYSVHIRVVGDWTKSFAKIVGIKDLDTDLKLSPNDPLDFVSNGKFGELSKQAGNNGSNRISKFLDIKSFSLPKLMIDGPFGSASEDVFKHEVAMLFGAGIGVTPFASILKSMWYRFNNLKAGNLKKVYFIWTQKDTNSFEWFQDLLEAIEEKDEENVIGSKSLINSSKSSSNSTSLSSISDFKFSNISLYEGSSSLTKNYRYPPTPTPSKFLDIRIYITAKFTMEQINNLIVQDSVGFKDTITNLRAPTIYGRPNLDKIFTEVATKHPGADVGVFFCGPVRMGLDIKKKSNEFTSNFKTRTRFTYNKENF</sequence>
<evidence type="ECO:0000256" key="7">
    <source>
        <dbReference type="ARBA" id="ARBA00023136"/>
    </source>
</evidence>